<keyword evidence="1" id="KW-0479">Metal-binding</keyword>
<sequence length="823" mass="92505">MMDRRRRQATKEELEQGQKEMKAAEARMKREARERGELPIEDGKVEKGGKGVSKVEDGVSTRSPTTTLQHTTSHSKAAAVTPAIEEAPGSARPNKEDVHSRTPKVFGPKGHEKKEVKGEEVEERKEATGHGMVGLGHHGRTPEPPTAPELPLFTPEQLESLRQVQAQAPWLYARFEMPQTAPPVVAPQRPTLLAHEVKREEMESRSSQELIAYDPSREMYERDELMKHLQQVIFENGLLKEEAKRRIREDSMKPPTGFHETQVHVLLEENHRLQNELRRLNLLNSQAKEDEQVFATPNGSSGHEETGGRGRGKKKTPTEDIARLQPEEKDEREEEEREACEKGGSTGKGRGSKKKEPNPEDDTVHHQTLQVILKLVEGMQKIQDRMSKGSNADHDNDPETVKRNVELPKLQEFSCESAPIDFADWLLVLSPLMADLTPASEEWWNLTLEQARQWYQNHLTKLEKRTTALLLSAIPESLREEVVSSKSLSTFGILVKGMIAYQPGGLSERQAILSALENPIEATSIGQAVVTLRKWLGWKRRAEEVGVSIPDPTILARGLSKLTKKLISVHPELHFRLQLVRSSLMVDSVPTHDAISKYSEHLLAELEQMGHQSRKKETPTELPKIKKMEDHGRDTKEKKEGKESEEREKGKCRFYLTDQGCRRGKTCTFSHDLKDEKKRCWVCGSCEHFAPACTRPKDQKDGSPKPKIAKAERDKGSKAKTEEEGGDEVQPAIKELLREANDMLKGMNTTPSPSSAGSMVSDEEDIEPIIPMGLLTDVLGCTVTWSKDQLQVKHPARGTLPVEQKDGCLQLLSKPGTRADRRA</sequence>
<accession>A0ABP0PF91</accession>
<feature type="compositionally biased region" description="Polar residues" evidence="2">
    <location>
        <begin position="61"/>
        <end position="75"/>
    </location>
</feature>
<feature type="compositionally biased region" description="Basic and acidic residues" evidence="2">
    <location>
        <begin position="615"/>
        <end position="649"/>
    </location>
</feature>
<evidence type="ECO:0000313" key="5">
    <source>
        <dbReference type="Proteomes" id="UP001642484"/>
    </source>
</evidence>
<feature type="compositionally biased region" description="Basic and acidic residues" evidence="2">
    <location>
        <begin position="109"/>
        <end position="128"/>
    </location>
</feature>
<feature type="region of interest" description="Disordered" evidence="2">
    <location>
        <begin position="292"/>
        <end position="366"/>
    </location>
</feature>
<dbReference type="Proteomes" id="UP001642484">
    <property type="component" value="Unassembled WGS sequence"/>
</dbReference>
<evidence type="ECO:0000259" key="3">
    <source>
        <dbReference type="PROSITE" id="PS50103"/>
    </source>
</evidence>
<feature type="compositionally biased region" description="Basic and acidic residues" evidence="2">
    <location>
        <begin position="354"/>
        <end position="365"/>
    </location>
</feature>
<feature type="region of interest" description="Disordered" evidence="2">
    <location>
        <begin position="1"/>
        <end position="147"/>
    </location>
</feature>
<dbReference type="EMBL" id="CAXAMN010022906">
    <property type="protein sequence ID" value="CAK9073584.1"/>
    <property type="molecule type" value="Genomic_DNA"/>
</dbReference>
<feature type="compositionally biased region" description="Basic and acidic residues" evidence="2">
    <location>
        <begin position="316"/>
        <end position="329"/>
    </location>
</feature>
<gene>
    <name evidence="4" type="ORF">CCMP2556_LOCUS36240</name>
</gene>
<feature type="region of interest" description="Disordered" evidence="2">
    <location>
        <begin position="693"/>
        <end position="728"/>
    </location>
</feature>
<keyword evidence="1" id="KW-0863">Zinc-finger</keyword>
<name>A0ABP0PF91_9DINO</name>
<keyword evidence="1" id="KW-0862">Zinc</keyword>
<feature type="compositionally biased region" description="Basic and acidic residues" evidence="2">
    <location>
        <begin position="695"/>
        <end position="723"/>
    </location>
</feature>
<dbReference type="InterPro" id="IPR000571">
    <property type="entry name" value="Znf_CCCH"/>
</dbReference>
<reference evidence="4 5" key="1">
    <citation type="submission" date="2024-02" db="EMBL/GenBank/DDBJ databases">
        <authorList>
            <person name="Chen Y."/>
            <person name="Shah S."/>
            <person name="Dougan E. K."/>
            <person name="Thang M."/>
            <person name="Chan C."/>
        </authorList>
    </citation>
    <scope>NUCLEOTIDE SEQUENCE [LARGE SCALE GENOMIC DNA]</scope>
</reference>
<evidence type="ECO:0000256" key="2">
    <source>
        <dbReference type="SAM" id="MobiDB-lite"/>
    </source>
</evidence>
<comment type="caution">
    <text evidence="4">The sequence shown here is derived from an EMBL/GenBank/DDBJ whole genome shotgun (WGS) entry which is preliminary data.</text>
</comment>
<keyword evidence="5" id="KW-1185">Reference proteome</keyword>
<dbReference type="PROSITE" id="PS50103">
    <property type="entry name" value="ZF_C3H1"/>
    <property type="match status" value="1"/>
</dbReference>
<evidence type="ECO:0000256" key="1">
    <source>
        <dbReference type="PROSITE-ProRule" id="PRU00723"/>
    </source>
</evidence>
<protein>
    <recommendedName>
        <fullName evidence="3">C3H1-type domain-containing protein</fullName>
    </recommendedName>
</protein>
<feature type="region of interest" description="Disordered" evidence="2">
    <location>
        <begin position="608"/>
        <end position="649"/>
    </location>
</feature>
<evidence type="ECO:0000313" key="4">
    <source>
        <dbReference type="EMBL" id="CAK9073584.1"/>
    </source>
</evidence>
<proteinExistence type="predicted"/>
<organism evidence="4 5">
    <name type="scientific">Durusdinium trenchii</name>
    <dbReference type="NCBI Taxonomy" id="1381693"/>
    <lineage>
        <taxon>Eukaryota</taxon>
        <taxon>Sar</taxon>
        <taxon>Alveolata</taxon>
        <taxon>Dinophyceae</taxon>
        <taxon>Suessiales</taxon>
        <taxon>Symbiodiniaceae</taxon>
        <taxon>Durusdinium</taxon>
    </lineage>
</organism>
<feature type="zinc finger region" description="C3H1-type" evidence="1">
    <location>
        <begin position="646"/>
        <end position="674"/>
    </location>
</feature>
<feature type="domain" description="C3H1-type" evidence="3">
    <location>
        <begin position="646"/>
        <end position="674"/>
    </location>
</feature>
<feature type="compositionally biased region" description="Basic and acidic residues" evidence="2">
    <location>
        <begin position="1"/>
        <end position="59"/>
    </location>
</feature>